<evidence type="ECO:0000313" key="4">
    <source>
        <dbReference type="EMBL" id="KRN18602.1"/>
    </source>
</evidence>
<dbReference type="STRING" id="1423804.FD14_GL001927"/>
<evidence type="ECO:0000259" key="3">
    <source>
        <dbReference type="Pfam" id="PF02517"/>
    </source>
</evidence>
<sequence length="226" mass="25837">MTIIFKQKRGRQLLAQYGYFFLMWFVIQVFYNVPIKNLTSGWVEEGLLDLVKLIAWLGVGVLLIRKTAATDLSIAQPFQKPMRQRPFLITLGIVILYLVLSAMMQQHTLHIVPSFKPTMLFQDFLIVGICEETLFRGYFLNRLRPLVTNDQTALIIQAIMFACIHLPRYFTTYPSLSGITIIGNLITVGLLGYLFGWLFLKTKSLWPGIIVHSVWDLLIVLIVGGN</sequence>
<dbReference type="OrthoDB" id="1437285at2"/>
<protein>
    <submittedName>
        <fullName evidence="4">Immunity protein PlnI</fullName>
    </submittedName>
</protein>
<feature type="domain" description="CAAX prenyl protease 2/Lysostaphin resistance protein A-like" evidence="3">
    <location>
        <begin position="118"/>
        <end position="218"/>
    </location>
</feature>
<proteinExistence type="inferred from homology"/>
<dbReference type="InterPro" id="IPR003675">
    <property type="entry name" value="Rce1/LyrA-like_dom"/>
</dbReference>
<feature type="transmembrane region" description="Helical" evidence="2">
    <location>
        <begin position="176"/>
        <end position="198"/>
    </location>
</feature>
<dbReference type="AlphaFoldDB" id="A0A0R2F0M2"/>
<name>A0A0R2F0M2_9LACO</name>
<dbReference type="Pfam" id="PF02517">
    <property type="entry name" value="Rce1-like"/>
    <property type="match status" value="1"/>
</dbReference>
<keyword evidence="5" id="KW-1185">Reference proteome</keyword>
<organism evidence="4 5">
    <name type="scientific">Secundilactobacillus similis DSM 23365 = JCM 2765</name>
    <dbReference type="NCBI Taxonomy" id="1423804"/>
    <lineage>
        <taxon>Bacteria</taxon>
        <taxon>Bacillati</taxon>
        <taxon>Bacillota</taxon>
        <taxon>Bacilli</taxon>
        <taxon>Lactobacillales</taxon>
        <taxon>Lactobacillaceae</taxon>
        <taxon>Secundilactobacillus</taxon>
    </lineage>
</organism>
<dbReference type="PATRIC" id="fig|1423804.4.peg.2090"/>
<feature type="transmembrane region" description="Helical" evidence="2">
    <location>
        <begin position="53"/>
        <end position="74"/>
    </location>
</feature>
<evidence type="ECO:0000256" key="2">
    <source>
        <dbReference type="SAM" id="Phobius"/>
    </source>
</evidence>
<keyword evidence="2" id="KW-1133">Transmembrane helix</keyword>
<evidence type="ECO:0000256" key="1">
    <source>
        <dbReference type="ARBA" id="ARBA00009067"/>
    </source>
</evidence>
<dbReference type="RefSeq" id="WP_054737364.1">
    <property type="nucleotide sequence ID" value="NZ_AYZM01000148.1"/>
</dbReference>
<feature type="transmembrane region" description="Helical" evidence="2">
    <location>
        <begin position="12"/>
        <end position="33"/>
    </location>
</feature>
<keyword evidence="2" id="KW-0812">Transmembrane</keyword>
<gene>
    <name evidence="4" type="ORF">FD14_GL001927</name>
</gene>
<feature type="transmembrane region" description="Helical" evidence="2">
    <location>
        <begin position="124"/>
        <end position="140"/>
    </location>
</feature>
<dbReference type="GO" id="GO:0080120">
    <property type="term" value="P:CAAX-box protein maturation"/>
    <property type="evidence" value="ECO:0007669"/>
    <property type="project" value="UniProtKB-ARBA"/>
</dbReference>
<feature type="transmembrane region" description="Helical" evidence="2">
    <location>
        <begin position="205"/>
        <end position="224"/>
    </location>
</feature>
<dbReference type="GO" id="GO:0004175">
    <property type="term" value="F:endopeptidase activity"/>
    <property type="evidence" value="ECO:0007669"/>
    <property type="project" value="UniProtKB-ARBA"/>
</dbReference>
<comment type="caution">
    <text evidence="4">The sequence shown here is derived from an EMBL/GenBank/DDBJ whole genome shotgun (WGS) entry which is preliminary data.</text>
</comment>
<accession>A0A0R2F0M2</accession>
<evidence type="ECO:0000313" key="5">
    <source>
        <dbReference type="Proteomes" id="UP000051442"/>
    </source>
</evidence>
<comment type="similarity">
    <text evidence="1">Belongs to the UPF0177 family.</text>
</comment>
<dbReference type="EMBL" id="AYZM01000148">
    <property type="protein sequence ID" value="KRN18602.1"/>
    <property type="molecule type" value="Genomic_DNA"/>
</dbReference>
<dbReference type="PANTHER" id="PTHR39430:SF1">
    <property type="entry name" value="PROTEASE"/>
    <property type="match status" value="1"/>
</dbReference>
<dbReference type="PANTHER" id="PTHR39430">
    <property type="entry name" value="MEMBRANE-ASSOCIATED PROTEASE-RELATED"/>
    <property type="match status" value="1"/>
</dbReference>
<feature type="transmembrane region" description="Helical" evidence="2">
    <location>
        <begin position="86"/>
        <end position="104"/>
    </location>
</feature>
<keyword evidence="2" id="KW-0472">Membrane</keyword>
<dbReference type="Proteomes" id="UP000051442">
    <property type="component" value="Unassembled WGS sequence"/>
</dbReference>
<feature type="transmembrane region" description="Helical" evidence="2">
    <location>
        <begin position="152"/>
        <end position="170"/>
    </location>
</feature>
<reference evidence="4 5" key="1">
    <citation type="journal article" date="2015" name="Genome Announc.">
        <title>Expanding the biotechnology potential of lactobacilli through comparative genomics of 213 strains and associated genera.</title>
        <authorList>
            <person name="Sun Z."/>
            <person name="Harris H.M."/>
            <person name="McCann A."/>
            <person name="Guo C."/>
            <person name="Argimon S."/>
            <person name="Zhang W."/>
            <person name="Yang X."/>
            <person name="Jeffery I.B."/>
            <person name="Cooney J.C."/>
            <person name="Kagawa T.F."/>
            <person name="Liu W."/>
            <person name="Song Y."/>
            <person name="Salvetti E."/>
            <person name="Wrobel A."/>
            <person name="Rasinkangas P."/>
            <person name="Parkhill J."/>
            <person name="Rea M.C."/>
            <person name="O'Sullivan O."/>
            <person name="Ritari J."/>
            <person name="Douillard F.P."/>
            <person name="Paul Ross R."/>
            <person name="Yang R."/>
            <person name="Briner A.E."/>
            <person name="Felis G.E."/>
            <person name="de Vos W.M."/>
            <person name="Barrangou R."/>
            <person name="Klaenhammer T.R."/>
            <person name="Caufield P.W."/>
            <person name="Cui Y."/>
            <person name="Zhang H."/>
            <person name="O'Toole P.W."/>
        </authorList>
    </citation>
    <scope>NUCLEOTIDE SEQUENCE [LARGE SCALE GENOMIC DNA]</scope>
    <source>
        <strain evidence="4 5">DSM 23365</strain>
    </source>
</reference>